<feature type="domain" description="Methyltransferase type 11" evidence="1">
    <location>
        <begin position="39"/>
        <end position="125"/>
    </location>
</feature>
<dbReference type="Gene3D" id="3.40.50.150">
    <property type="entry name" value="Vaccinia Virus protein VP39"/>
    <property type="match status" value="1"/>
</dbReference>
<accession>A0A0S8K0D9</accession>
<dbReference type="InterPro" id="IPR029063">
    <property type="entry name" value="SAM-dependent_MTases_sf"/>
</dbReference>
<gene>
    <name evidence="2" type="ORF">AMJ74_02280</name>
</gene>
<dbReference type="InterPro" id="IPR013216">
    <property type="entry name" value="Methyltransf_11"/>
</dbReference>
<dbReference type="Proteomes" id="UP000050975">
    <property type="component" value="Unassembled WGS sequence"/>
</dbReference>
<dbReference type="Pfam" id="PF08241">
    <property type="entry name" value="Methyltransf_11"/>
    <property type="match status" value="1"/>
</dbReference>
<dbReference type="SUPFAM" id="SSF53335">
    <property type="entry name" value="S-adenosyl-L-methionine-dependent methyltransferases"/>
    <property type="match status" value="1"/>
</dbReference>
<evidence type="ECO:0000259" key="1">
    <source>
        <dbReference type="Pfam" id="PF08241"/>
    </source>
</evidence>
<dbReference type="EMBL" id="LJVE01000025">
    <property type="protein sequence ID" value="KPL15066.1"/>
    <property type="molecule type" value="Genomic_DNA"/>
</dbReference>
<dbReference type="AlphaFoldDB" id="A0A0S8K0D9"/>
<reference evidence="2 3" key="1">
    <citation type="journal article" date="2015" name="Microbiome">
        <title>Genomic resolution of linkages in carbon, nitrogen, and sulfur cycling among widespread estuary sediment bacteria.</title>
        <authorList>
            <person name="Baker B.J."/>
            <person name="Lazar C.S."/>
            <person name="Teske A.P."/>
            <person name="Dick G.J."/>
        </authorList>
    </citation>
    <scope>NUCLEOTIDE SEQUENCE [LARGE SCALE GENOMIC DNA]</scope>
    <source>
        <strain evidence="2">SM1_77</strain>
    </source>
</reference>
<dbReference type="GO" id="GO:0008757">
    <property type="term" value="F:S-adenosylmethionine-dependent methyltransferase activity"/>
    <property type="evidence" value="ECO:0007669"/>
    <property type="project" value="InterPro"/>
</dbReference>
<comment type="caution">
    <text evidence="2">The sequence shown here is derived from an EMBL/GenBank/DDBJ whole genome shotgun (WGS) entry which is preliminary data.</text>
</comment>
<proteinExistence type="predicted"/>
<evidence type="ECO:0000313" key="3">
    <source>
        <dbReference type="Proteomes" id="UP000050975"/>
    </source>
</evidence>
<sequence>MIWATPLYEFLRQCNTTRLKKTILDCGAGSHADRPPPLFLFYQYGYKTYGIEIEKSALANANRFCKKDDIPLNIIRGDMRRIPFIDELFSFVYSYNAIMFMTKADIAVAMGEIQRVLKPHGLCFVNFLSVDDPDRRPFRRTAFASRLLKSKRFSHHKDNEADIYFRNFEILRKEKRLIEKLYDGRKIIQAYIDYIARKKSKKF</sequence>
<evidence type="ECO:0000313" key="2">
    <source>
        <dbReference type="EMBL" id="KPL15066.1"/>
    </source>
</evidence>
<protein>
    <recommendedName>
        <fullName evidence="1">Methyltransferase type 11 domain-containing protein</fullName>
    </recommendedName>
</protein>
<name>A0A0S8K0D9_UNCW3</name>
<organism evidence="2 3">
    <name type="scientific">candidate division WOR_3 bacterium SM1_77</name>
    <dbReference type="NCBI Taxonomy" id="1703778"/>
    <lineage>
        <taxon>Bacteria</taxon>
        <taxon>Bacteria division WOR-3</taxon>
    </lineage>
</organism>